<dbReference type="GO" id="GO:0003676">
    <property type="term" value="F:nucleic acid binding"/>
    <property type="evidence" value="ECO:0007669"/>
    <property type="project" value="InterPro"/>
</dbReference>
<organism evidence="1 2">
    <name type="scientific">Scylla paramamosain</name>
    <name type="common">Mud crab</name>
    <dbReference type="NCBI Taxonomy" id="85552"/>
    <lineage>
        <taxon>Eukaryota</taxon>
        <taxon>Metazoa</taxon>
        <taxon>Ecdysozoa</taxon>
        <taxon>Arthropoda</taxon>
        <taxon>Crustacea</taxon>
        <taxon>Multicrustacea</taxon>
        <taxon>Malacostraca</taxon>
        <taxon>Eumalacostraca</taxon>
        <taxon>Eucarida</taxon>
        <taxon>Decapoda</taxon>
        <taxon>Pleocyemata</taxon>
        <taxon>Brachyura</taxon>
        <taxon>Eubrachyura</taxon>
        <taxon>Portunoidea</taxon>
        <taxon>Portunidae</taxon>
        <taxon>Portuninae</taxon>
        <taxon>Scylla</taxon>
    </lineage>
</organism>
<dbReference type="Proteomes" id="UP001487740">
    <property type="component" value="Unassembled WGS sequence"/>
</dbReference>
<sequence length="130" mass="15362">MLYSREPVLPLDVDRELADCTLNLDDPEFEESDFHATLSKLEILQEAELLGYRDPEDVQEYVRTRQQELCCSEGLRLRAAHHPPFSPDLAHSDYFLFRRLKSSLRGRRFHDDDEVKEAVPMWLEEHLESF</sequence>
<comment type="caution">
    <text evidence="1">The sequence shown here is derived from an EMBL/GenBank/DDBJ whole genome shotgun (WGS) entry which is preliminary data.</text>
</comment>
<protein>
    <submittedName>
        <fullName evidence="1">Uncharacterized protein</fullName>
    </submittedName>
</protein>
<evidence type="ECO:0000313" key="1">
    <source>
        <dbReference type="EMBL" id="KAK8384980.1"/>
    </source>
</evidence>
<keyword evidence="2" id="KW-1185">Reference proteome</keyword>
<gene>
    <name evidence="1" type="ORF">O3P69_014507</name>
</gene>
<reference evidence="1 2" key="1">
    <citation type="submission" date="2023-03" db="EMBL/GenBank/DDBJ databases">
        <title>High-quality genome of Scylla paramamosain provides insights in environmental adaptation.</title>
        <authorList>
            <person name="Zhang L."/>
        </authorList>
    </citation>
    <scope>NUCLEOTIDE SEQUENCE [LARGE SCALE GENOMIC DNA]</scope>
    <source>
        <strain evidence="1">LZ_2023a</strain>
        <tissue evidence="1">Muscle</tissue>
    </source>
</reference>
<dbReference type="Gene3D" id="3.30.420.10">
    <property type="entry name" value="Ribonuclease H-like superfamily/Ribonuclease H"/>
    <property type="match status" value="1"/>
</dbReference>
<evidence type="ECO:0000313" key="2">
    <source>
        <dbReference type="Proteomes" id="UP001487740"/>
    </source>
</evidence>
<proteinExistence type="predicted"/>
<dbReference type="AlphaFoldDB" id="A0AAW0TBP1"/>
<dbReference type="InterPro" id="IPR036397">
    <property type="entry name" value="RNaseH_sf"/>
</dbReference>
<dbReference type="EMBL" id="JARAKH010000034">
    <property type="protein sequence ID" value="KAK8384980.1"/>
    <property type="molecule type" value="Genomic_DNA"/>
</dbReference>
<dbReference type="PANTHER" id="PTHR46060:SF1">
    <property type="entry name" value="MARINER MOS1 TRANSPOSASE-LIKE PROTEIN"/>
    <property type="match status" value="1"/>
</dbReference>
<accession>A0AAW0TBP1</accession>
<dbReference type="PANTHER" id="PTHR46060">
    <property type="entry name" value="MARINER MOS1 TRANSPOSASE-LIKE PROTEIN"/>
    <property type="match status" value="1"/>
</dbReference>
<dbReference type="InterPro" id="IPR052709">
    <property type="entry name" value="Transposase-MT_Hybrid"/>
</dbReference>
<name>A0AAW0TBP1_SCYPA</name>